<gene>
    <name evidence="11" type="primary">Nrt2_1</name>
    <name evidence="11" type="ORF">NICCHL_R08126</name>
</gene>
<keyword evidence="2 10" id="KW-0328">Glycosyltransferase</keyword>
<keyword evidence="8" id="KW-1015">Disulfide bond</keyword>
<keyword evidence="3 10" id="KW-0808">Transferase</keyword>
<dbReference type="EC" id="2.4.2.31" evidence="10"/>
<accession>A0A852HEA8</accession>
<comment type="similarity">
    <text evidence="1 10">Belongs to the Arg-specific ADP-ribosyltransferase family.</text>
</comment>
<evidence type="ECO:0000256" key="1">
    <source>
        <dbReference type="ARBA" id="ARBA00009558"/>
    </source>
</evidence>
<evidence type="ECO:0000256" key="5">
    <source>
        <dbReference type="ARBA" id="ARBA00022729"/>
    </source>
</evidence>
<dbReference type="InterPro" id="IPR000768">
    <property type="entry name" value="ART"/>
</dbReference>
<dbReference type="InterPro" id="IPR050999">
    <property type="entry name" value="ADP-ribosyltransferase_ARG"/>
</dbReference>
<dbReference type="PRINTS" id="PR00970">
    <property type="entry name" value="RIBTRNSFRASE"/>
</dbReference>
<keyword evidence="12" id="KW-1185">Reference proteome</keyword>
<feature type="chain" id="PRO_5033110236" description="NAD(P)(+)--arginine ADP-ribosyltransferase" evidence="10">
    <location>
        <begin position="26"/>
        <end position="267"/>
    </location>
</feature>
<evidence type="ECO:0000256" key="9">
    <source>
        <dbReference type="ARBA" id="ARBA00047597"/>
    </source>
</evidence>
<dbReference type="PROSITE" id="PS51996">
    <property type="entry name" value="TR_MART"/>
    <property type="match status" value="1"/>
</dbReference>
<dbReference type="AlphaFoldDB" id="A0A852HEA8"/>
<dbReference type="EMBL" id="WAAE01007707">
    <property type="protein sequence ID" value="NXX28121.1"/>
    <property type="molecule type" value="Genomic_DNA"/>
</dbReference>
<dbReference type="GO" id="GO:0044194">
    <property type="term" value="C:cytolytic granule"/>
    <property type="evidence" value="ECO:0007669"/>
    <property type="project" value="UniProtKB-ARBA"/>
</dbReference>
<dbReference type="Pfam" id="PF01129">
    <property type="entry name" value="ART"/>
    <property type="match status" value="1"/>
</dbReference>
<reference evidence="11" key="1">
    <citation type="submission" date="2020-02" db="EMBL/GenBank/DDBJ databases">
        <title>Bird 10,000 Genomes (B10K) Project - Family phase.</title>
        <authorList>
            <person name="Zhang G."/>
        </authorList>
    </citation>
    <scope>NUCLEOTIDE SEQUENCE</scope>
    <source>
        <strain evidence="11">B10K-DU-002-40</strain>
        <tissue evidence="11">Muscle</tissue>
    </source>
</reference>
<evidence type="ECO:0000256" key="8">
    <source>
        <dbReference type="ARBA" id="ARBA00023157"/>
    </source>
</evidence>
<dbReference type="SUPFAM" id="SSF56399">
    <property type="entry name" value="ADP-ribosylation"/>
    <property type="match status" value="1"/>
</dbReference>
<feature type="non-terminal residue" evidence="11">
    <location>
        <position position="267"/>
    </location>
</feature>
<proteinExistence type="inferred from homology"/>
<comment type="catalytic activity">
    <reaction evidence="9 10">
        <text>L-arginyl-[protein] + NAD(+) = N(omega)-(ADP-D-ribosyl)-L-arginyl-[protein] + nicotinamide + H(+)</text>
        <dbReference type="Rhea" id="RHEA:19149"/>
        <dbReference type="Rhea" id="RHEA-COMP:10532"/>
        <dbReference type="Rhea" id="RHEA-COMP:15087"/>
        <dbReference type="ChEBI" id="CHEBI:15378"/>
        <dbReference type="ChEBI" id="CHEBI:17154"/>
        <dbReference type="ChEBI" id="CHEBI:29965"/>
        <dbReference type="ChEBI" id="CHEBI:57540"/>
        <dbReference type="ChEBI" id="CHEBI:142554"/>
        <dbReference type="EC" id="2.4.2.31"/>
    </reaction>
</comment>
<evidence type="ECO:0000256" key="7">
    <source>
        <dbReference type="ARBA" id="ARBA00023027"/>
    </source>
</evidence>
<dbReference type="GO" id="GO:0046677">
    <property type="term" value="P:response to antibiotic"/>
    <property type="evidence" value="ECO:0007669"/>
    <property type="project" value="UniProtKB-ARBA"/>
</dbReference>
<keyword evidence="4" id="KW-0548">Nucleotidyltransferase</keyword>
<keyword evidence="6 10" id="KW-0521">NADP</keyword>
<keyword evidence="7 10" id="KW-0520">NAD</keyword>
<evidence type="ECO:0000256" key="10">
    <source>
        <dbReference type="RuleBase" id="RU361228"/>
    </source>
</evidence>
<evidence type="ECO:0000256" key="2">
    <source>
        <dbReference type="ARBA" id="ARBA00022676"/>
    </source>
</evidence>
<dbReference type="PANTHER" id="PTHR10339:SF19">
    <property type="entry name" value="GPI-LINKED NAD(P)(+)--ARGININE ADP-RIBOSYLTRANSFERASE 1"/>
    <property type="match status" value="1"/>
</dbReference>
<sequence length="267" mass="30274">WPLLAMALLAHTLALLAMAVVATAAIDLVTMDMSRDSFDDQYQGCGPAMTAALPDLKRSEFQKNPLFAQVWEEARAEWDERGSPLSPLASPDHAIALMAYTMPALYSDFNAAVRKAGHSRQQYRKNFHFKSLHFLLTQALVSLRDAQNRQCHLVFRGISDVLFQVQPGQSVRFGQFTSTSLSQEIAPKFGRDTIFQVITCHGVDIRQFSMYPIEDEVLIPPFEIFEVIHVFSKRGRTLIWLQSVRTFSKYNCEWLIGDARGDSLGRW</sequence>
<organism evidence="11 12">
    <name type="scientific">Nicator chloris</name>
    <dbReference type="NCBI Taxonomy" id="237433"/>
    <lineage>
        <taxon>Eukaryota</taxon>
        <taxon>Metazoa</taxon>
        <taxon>Chordata</taxon>
        <taxon>Craniata</taxon>
        <taxon>Vertebrata</taxon>
        <taxon>Euteleostomi</taxon>
        <taxon>Archelosauria</taxon>
        <taxon>Archosauria</taxon>
        <taxon>Dinosauria</taxon>
        <taxon>Saurischia</taxon>
        <taxon>Theropoda</taxon>
        <taxon>Coelurosauria</taxon>
        <taxon>Aves</taxon>
        <taxon>Neognathae</taxon>
        <taxon>Neoaves</taxon>
        <taxon>Telluraves</taxon>
        <taxon>Australaves</taxon>
        <taxon>Passeriformes</taxon>
        <taxon>Sylvioidea</taxon>
        <taxon>Pycnonotidae</taxon>
        <taxon>Nicator</taxon>
    </lineage>
</organism>
<dbReference type="FunFam" id="3.90.176.10:FF:000001">
    <property type="entry name" value="NAD(P)(+)--arginine ADP-ribosyltransferase"/>
    <property type="match status" value="1"/>
</dbReference>
<comment type="caution">
    <text evidence="11">The sequence shown here is derived from an EMBL/GenBank/DDBJ whole genome shotgun (WGS) entry which is preliminary data.</text>
</comment>
<evidence type="ECO:0000256" key="6">
    <source>
        <dbReference type="ARBA" id="ARBA00022857"/>
    </source>
</evidence>
<protein>
    <recommendedName>
        <fullName evidence="10">NAD(P)(+)--arginine ADP-ribosyltransferase</fullName>
        <ecNumber evidence="10">2.4.2.31</ecNumber>
    </recommendedName>
    <alternativeName>
        <fullName evidence="10">Mono(ADP-ribosyl)transferase</fullName>
    </alternativeName>
</protein>
<name>A0A852HEA8_9PASS</name>
<feature type="signal peptide" evidence="10">
    <location>
        <begin position="1"/>
        <end position="25"/>
    </location>
</feature>
<dbReference type="PANTHER" id="PTHR10339">
    <property type="entry name" value="ADP-RIBOSYLTRANSFERASE"/>
    <property type="match status" value="1"/>
</dbReference>
<dbReference type="GO" id="GO:0016779">
    <property type="term" value="F:nucleotidyltransferase activity"/>
    <property type="evidence" value="ECO:0007669"/>
    <property type="project" value="UniProtKB-KW"/>
</dbReference>
<evidence type="ECO:0000313" key="12">
    <source>
        <dbReference type="Proteomes" id="UP000653383"/>
    </source>
</evidence>
<evidence type="ECO:0000256" key="4">
    <source>
        <dbReference type="ARBA" id="ARBA00022695"/>
    </source>
</evidence>
<keyword evidence="5 10" id="KW-0732">Signal</keyword>
<dbReference type="GO" id="GO:0003950">
    <property type="term" value="F:NAD+ poly-ADP-ribosyltransferase activity"/>
    <property type="evidence" value="ECO:0007669"/>
    <property type="project" value="TreeGrafter"/>
</dbReference>
<dbReference type="OrthoDB" id="423533at2759"/>
<dbReference type="GO" id="GO:0106274">
    <property type="term" value="F:NAD+-protein-arginine ADP-ribosyltransferase activity"/>
    <property type="evidence" value="ECO:0007669"/>
    <property type="project" value="UniProtKB-EC"/>
</dbReference>
<dbReference type="GO" id="GO:0005615">
    <property type="term" value="C:extracellular space"/>
    <property type="evidence" value="ECO:0007669"/>
    <property type="project" value="UniProtKB-ARBA"/>
</dbReference>
<evidence type="ECO:0000256" key="3">
    <source>
        <dbReference type="ARBA" id="ARBA00022679"/>
    </source>
</evidence>
<dbReference type="PROSITE" id="PS01291">
    <property type="entry name" value="ART"/>
    <property type="match status" value="1"/>
</dbReference>
<dbReference type="Proteomes" id="UP000653383">
    <property type="component" value="Unassembled WGS sequence"/>
</dbReference>
<evidence type="ECO:0000313" key="11">
    <source>
        <dbReference type="EMBL" id="NXX28121.1"/>
    </source>
</evidence>
<feature type="non-terminal residue" evidence="11">
    <location>
        <position position="1"/>
    </location>
</feature>
<dbReference type="Gene3D" id="3.90.176.10">
    <property type="entry name" value="Toxin ADP-ribosyltransferase, Chain A, domain 1"/>
    <property type="match status" value="1"/>
</dbReference>